<organism evidence="7 8">
    <name type="scientific">Adhaeribacter terrigena</name>
    <dbReference type="NCBI Taxonomy" id="2793070"/>
    <lineage>
        <taxon>Bacteria</taxon>
        <taxon>Pseudomonadati</taxon>
        <taxon>Bacteroidota</taxon>
        <taxon>Cytophagia</taxon>
        <taxon>Cytophagales</taxon>
        <taxon>Hymenobacteraceae</taxon>
        <taxon>Adhaeribacter</taxon>
    </lineage>
</organism>
<sequence length="156" mass="17619">MENPPKNTSEPTADETSVRLSRQRTTLSFQRTRLSADRTLMSIIRTALALIGFGFTIFQVFRSMKDLVEIDLKKDPSELAGKLGLSLVGLGIGMLILGIVYHIAFMKQVRAEREKMELEKLIISGDTFPISMTLIIAVLLFLLGIYVIFKMLINYY</sequence>
<protein>
    <submittedName>
        <fullName evidence="7">DUF202 domain-containing protein</fullName>
    </submittedName>
</protein>
<feature type="transmembrane region" description="Helical" evidence="5">
    <location>
        <begin position="127"/>
        <end position="149"/>
    </location>
</feature>
<proteinExistence type="predicted"/>
<evidence type="ECO:0000256" key="3">
    <source>
        <dbReference type="ARBA" id="ARBA00022989"/>
    </source>
</evidence>
<reference evidence="7 8" key="1">
    <citation type="submission" date="2020-12" db="EMBL/GenBank/DDBJ databases">
        <title>Bacterial novel species Adhaeribacter sp. BT258 isolated from soil.</title>
        <authorList>
            <person name="Jung H.-Y."/>
        </authorList>
    </citation>
    <scope>NUCLEOTIDE SEQUENCE [LARGE SCALE GENOMIC DNA]</scope>
    <source>
        <strain evidence="7 8">BT258</strain>
    </source>
</reference>
<dbReference type="InterPro" id="IPR003807">
    <property type="entry name" value="DUF202"/>
</dbReference>
<feature type="transmembrane region" description="Helical" evidence="5">
    <location>
        <begin position="40"/>
        <end position="61"/>
    </location>
</feature>
<dbReference type="Proteomes" id="UP000644147">
    <property type="component" value="Unassembled WGS sequence"/>
</dbReference>
<evidence type="ECO:0000256" key="1">
    <source>
        <dbReference type="ARBA" id="ARBA00004127"/>
    </source>
</evidence>
<keyword evidence="4 5" id="KW-0472">Membrane</keyword>
<keyword evidence="2 5" id="KW-0812">Transmembrane</keyword>
<evidence type="ECO:0000313" key="7">
    <source>
        <dbReference type="EMBL" id="MBK0402504.1"/>
    </source>
</evidence>
<keyword evidence="3 5" id="KW-1133">Transmembrane helix</keyword>
<name>A0ABS1BZF2_9BACT</name>
<evidence type="ECO:0000313" key="8">
    <source>
        <dbReference type="Proteomes" id="UP000644147"/>
    </source>
</evidence>
<comment type="subcellular location">
    <subcellularLocation>
        <location evidence="1">Endomembrane system</location>
        <topology evidence="1">Multi-pass membrane protein</topology>
    </subcellularLocation>
</comment>
<evidence type="ECO:0000256" key="2">
    <source>
        <dbReference type="ARBA" id="ARBA00022692"/>
    </source>
</evidence>
<dbReference type="Pfam" id="PF02656">
    <property type="entry name" value="DUF202"/>
    <property type="match status" value="1"/>
</dbReference>
<evidence type="ECO:0000256" key="5">
    <source>
        <dbReference type="SAM" id="Phobius"/>
    </source>
</evidence>
<feature type="transmembrane region" description="Helical" evidence="5">
    <location>
        <begin position="81"/>
        <end position="106"/>
    </location>
</feature>
<feature type="domain" description="DUF202" evidence="6">
    <location>
        <begin position="31"/>
        <end position="105"/>
    </location>
</feature>
<accession>A0ABS1BZF2</accession>
<comment type="caution">
    <text evidence="7">The sequence shown here is derived from an EMBL/GenBank/DDBJ whole genome shotgun (WGS) entry which is preliminary data.</text>
</comment>
<gene>
    <name evidence="7" type="ORF">I5M27_05870</name>
</gene>
<dbReference type="EMBL" id="JAEHFX010000002">
    <property type="protein sequence ID" value="MBK0402504.1"/>
    <property type="molecule type" value="Genomic_DNA"/>
</dbReference>
<evidence type="ECO:0000259" key="6">
    <source>
        <dbReference type="Pfam" id="PF02656"/>
    </source>
</evidence>
<evidence type="ECO:0000256" key="4">
    <source>
        <dbReference type="ARBA" id="ARBA00023136"/>
    </source>
</evidence>
<keyword evidence="8" id="KW-1185">Reference proteome</keyword>
<dbReference type="RefSeq" id="WP_200505249.1">
    <property type="nucleotide sequence ID" value="NZ_JAEHFX010000002.1"/>
</dbReference>